<evidence type="ECO:0000313" key="3">
    <source>
        <dbReference type="EMBL" id="KKN24219.1"/>
    </source>
</evidence>
<dbReference type="InterPro" id="IPR036291">
    <property type="entry name" value="NAD(P)-bd_dom_sf"/>
</dbReference>
<dbReference type="InterPro" id="IPR006311">
    <property type="entry name" value="TAT_signal"/>
</dbReference>
<organism evidence="3">
    <name type="scientific">marine sediment metagenome</name>
    <dbReference type="NCBI Taxonomy" id="412755"/>
    <lineage>
        <taxon>unclassified sequences</taxon>
        <taxon>metagenomes</taxon>
        <taxon>ecological metagenomes</taxon>
    </lineage>
</organism>
<evidence type="ECO:0000259" key="1">
    <source>
        <dbReference type="Pfam" id="PF01408"/>
    </source>
</evidence>
<evidence type="ECO:0000259" key="2">
    <source>
        <dbReference type="Pfam" id="PF19051"/>
    </source>
</evidence>
<accession>A0A0F9P2D2</accession>
<reference evidence="3" key="1">
    <citation type="journal article" date="2015" name="Nature">
        <title>Complex archaea that bridge the gap between prokaryotes and eukaryotes.</title>
        <authorList>
            <person name="Spang A."/>
            <person name="Saw J.H."/>
            <person name="Jorgensen S.L."/>
            <person name="Zaremba-Niedzwiedzka K."/>
            <person name="Martijn J."/>
            <person name="Lind A.E."/>
            <person name="van Eijk R."/>
            <person name="Schleper C."/>
            <person name="Guy L."/>
            <person name="Ettema T.J."/>
        </authorList>
    </citation>
    <scope>NUCLEOTIDE SEQUENCE</scope>
</reference>
<dbReference type="Pfam" id="PF19051">
    <property type="entry name" value="GFO_IDH_MocA_C2"/>
    <property type="match status" value="1"/>
</dbReference>
<dbReference type="InterPro" id="IPR000683">
    <property type="entry name" value="Gfo/Idh/MocA-like_OxRdtase_N"/>
</dbReference>
<dbReference type="Gene3D" id="3.30.360.10">
    <property type="entry name" value="Dihydrodipicolinate Reductase, domain 2"/>
    <property type="match status" value="1"/>
</dbReference>
<dbReference type="SUPFAM" id="SSF51735">
    <property type="entry name" value="NAD(P)-binding Rossmann-fold domains"/>
    <property type="match status" value="1"/>
</dbReference>
<gene>
    <name evidence="3" type="ORF">LCGC14_0897060</name>
</gene>
<dbReference type="Pfam" id="PF01408">
    <property type="entry name" value="GFO_IDH_MocA"/>
    <property type="match status" value="1"/>
</dbReference>
<dbReference type="SUPFAM" id="SSF55347">
    <property type="entry name" value="Glyceraldehyde-3-phosphate dehydrogenase-like, C-terminal domain"/>
    <property type="match status" value="1"/>
</dbReference>
<dbReference type="PANTHER" id="PTHR43818:SF5">
    <property type="entry name" value="OXIDOREDUCTASE FAMILY PROTEIN"/>
    <property type="match status" value="1"/>
</dbReference>
<dbReference type="EMBL" id="LAZR01002900">
    <property type="protein sequence ID" value="KKN24219.1"/>
    <property type="molecule type" value="Genomic_DNA"/>
</dbReference>
<dbReference type="AlphaFoldDB" id="A0A0F9P2D2"/>
<dbReference type="InterPro" id="IPR050463">
    <property type="entry name" value="Gfo/Idh/MocA_oxidrdct_glycsds"/>
</dbReference>
<dbReference type="PROSITE" id="PS51318">
    <property type="entry name" value="TAT"/>
    <property type="match status" value="1"/>
</dbReference>
<dbReference type="GO" id="GO:0000166">
    <property type="term" value="F:nucleotide binding"/>
    <property type="evidence" value="ECO:0007669"/>
    <property type="project" value="InterPro"/>
</dbReference>
<evidence type="ECO:0008006" key="4">
    <source>
        <dbReference type="Google" id="ProtNLM"/>
    </source>
</evidence>
<dbReference type="Gene3D" id="3.40.50.720">
    <property type="entry name" value="NAD(P)-binding Rossmann-like Domain"/>
    <property type="match status" value="1"/>
</dbReference>
<dbReference type="PANTHER" id="PTHR43818">
    <property type="entry name" value="BCDNA.GH03377"/>
    <property type="match status" value="1"/>
</dbReference>
<protein>
    <recommendedName>
        <fullName evidence="4">Gfo/Idh/MocA-like oxidoreductase N-terminal domain-containing protein</fullName>
    </recommendedName>
</protein>
<dbReference type="InterPro" id="IPR043906">
    <property type="entry name" value="Gfo/Idh/MocA_OxRdtase_bact_C"/>
</dbReference>
<proteinExistence type="predicted"/>
<feature type="domain" description="Gfo/Idh/MocA-like oxidoreductase N-terminal" evidence="1">
    <location>
        <begin position="43"/>
        <end position="166"/>
    </location>
</feature>
<name>A0A0F9P2D2_9ZZZZ</name>
<feature type="domain" description="Gfo/Idh/MocA-like oxidoreductase bacterial type C-terminal" evidence="2">
    <location>
        <begin position="208"/>
        <end position="264"/>
    </location>
</feature>
<comment type="caution">
    <text evidence="3">The sequence shown here is derived from an EMBL/GenBank/DDBJ whole genome shotgun (WGS) entry which is preliminary data.</text>
</comment>
<sequence length="449" mass="50361">MYQNRRDFIKKSSLAFAGSSAAFLFPMELLATMRKPVGANDQINIGLIGCNGMGFSDLSSMLKISQTNVIALCDVDENVLKARTADLEKAGIKKPMWYRDYRKLLENKDIDVVIIGTPDHWHCLMLTDALQAGKDAYCEKPIANSIQESDIMLNYVNSSDRMVQVGQWQRSQPHFVDAIDFVHSGKLGNIRLAKAWAYQGWMKPVPVMPDTTAPEGVNYKMWLGPAPERPFNANRFHFNFRWFWDYAGGLMTDWGVHMLDYALYGMKAGTPKSVMALGGKFAYPDDASETPDTLQTVYEYDKFSILWEHATGIDGGNYGRNHGVAFIGNTGTLVVDRNGWEIIPEEEFQGWGKEGIPKMKAQSHGTGGESGLDLHTVNFIEAVKSRDASMLNAPIKVGYDAAVVSHMGNAAFKTGNRIYWDETAREFKQKEANQYLKANYQNGWKLPML</sequence>